<proteinExistence type="predicted"/>
<evidence type="ECO:0000313" key="1">
    <source>
        <dbReference type="EMBL" id="OAY32002.1"/>
    </source>
</evidence>
<gene>
    <name evidence="1" type="ORF">MANES_14G158600</name>
</gene>
<accession>A0A2C9UM19</accession>
<dbReference type="AlphaFoldDB" id="A0A2C9UM19"/>
<protein>
    <submittedName>
        <fullName evidence="1">Uncharacterized protein</fullName>
    </submittedName>
</protein>
<name>A0A2C9UM19_MANES</name>
<sequence>MCLCFSCKKHVSQTFHKAFLLLEKKRKRNYSQAAS</sequence>
<reference evidence="1" key="1">
    <citation type="submission" date="2016-02" db="EMBL/GenBank/DDBJ databases">
        <title>WGS assembly of Manihot esculenta.</title>
        <authorList>
            <person name="Bredeson J.V."/>
            <person name="Prochnik S.E."/>
            <person name="Lyons J.B."/>
            <person name="Schmutz J."/>
            <person name="Grimwood J."/>
            <person name="Vrebalov J."/>
            <person name="Bart R.S."/>
            <person name="Amuge T."/>
            <person name="Ferguson M.E."/>
            <person name="Green R."/>
            <person name="Putnam N."/>
            <person name="Stites J."/>
            <person name="Rounsley S."/>
            <person name="Rokhsar D.S."/>
        </authorList>
    </citation>
    <scope>NUCLEOTIDE SEQUENCE [LARGE SCALE GENOMIC DNA]</scope>
    <source>
        <tissue evidence="1">Leaf</tissue>
    </source>
</reference>
<organism evidence="1">
    <name type="scientific">Manihot esculenta</name>
    <name type="common">Cassava</name>
    <name type="synonym">Jatropha manihot</name>
    <dbReference type="NCBI Taxonomy" id="3983"/>
    <lineage>
        <taxon>Eukaryota</taxon>
        <taxon>Viridiplantae</taxon>
        <taxon>Streptophyta</taxon>
        <taxon>Embryophyta</taxon>
        <taxon>Tracheophyta</taxon>
        <taxon>Spermatophyta</taxon>
        <taxon>Magnoliopsida</taxon>
        <taxon>eudicotyledons</taxon>
        <taxon>Gunneridae</taxon>
        <taxon>Pentapetalae</taxon>
        <taxon>rosids</taxon>
        <taxon>fabids</taxon>
        <taxon>Malpighiales</taxon>
        <taxon>Euphorbiaceae</taxon>
        <taxon>Crotonoideae</taxon>
        <taxon>Manihoteae</taxon>
        <taxon>Manihot</taxon>
    </lineage>
</organism>
<dbReference type="EMBL" id="CM004400">
    <property type="protein sequence ID" value="OAY32002.1"/>
    <property type="molecule type" value="Genomic_DNA"/>
</dbReference>